<reference evidence="5 6" key="1">
    <citation type="journal article" date="2021" name="Sci. Rep.">
        <title>The distribution of antibiotic resistance genes in chicken gut microbiota commensals.</title>
        <authorList>
            <person name="Juricova H."/>
            <person name="Matiasovicova J."/>
            <person name="Kubasova T."/>
            <person name="Cejkova D."/>
            <person name="Rychlik I."/>
        </authorList>
    </citation>
    <scope>NUCLEOTIDE SEQUENCE [LARGE SCALE GENOMIC DNA]</scope>
    <source>
        <strain evidence="5 6">An564</strain>
    </source>
</reference>
<sequence>MDRYGTVGAVIAAAGSSSRMGGRDKLAEPLDGIPVILRTLAAVEAVPEIREIVVVTREDRVEEYRRLLGQCSRLRAVVPGGSTRQESVRNGVRALSPDCTLAAIHDGARPLVTPEVFARCIEAARSCGAATAAVPVKDTIKLADEAGRVLDTPDRSRLWAVQTPQIFDRERYLRAAEEAERRGLSCTDDCQLFEAVGWEVQLVMGDYRNLKLTTPEDFLAAGAYLEGIK</sequence>
<dbReference type="EMBL" id="JACSNR010000005">
    <property type="protein sequence ID" value="MBM6923361.1"/>
    <property type="molecule type" value="Genomic_DNA"/>
</dbReference>
<keyword evidence="6" id="KW-1185">Reference proteome</keyword>
<evidence type="ECO:0000313" key="5">
    <source>
        <dbReference type="EMBL" id="MBM6923361.1"/>
    </source>
</evidence>
<feature type="site" description="Positions MEP for the nucleophilic attack" evidence="4">
    <location>
        <position position="155"/>
    </location>
</feature>
<dbReference type="Pfam" id="PF01128">
    <property type="entry name" value="IspD"/>
    <property type="match status" value="1"/>
</dbReference>
<accession>A0ABS2GMN8</accession>
<keyword evidence="1 4" id="KW-0808">Transferase</keyword>
<dbReference type="InterPro" id="IPR034683">
    <property type="entry name" value="IspD/TarI"/>
</dbReference>
<evidence type="ECO:0000256" key="3">
    <source>
        <dbReference type="ARBA" id="ARBA00023229"/>
    </source>
</evidence>
<dbReference type="PANTHER" id="PTHR32125">
    <property type="entry name" value="2-C-METHYL-D-ERYTHRITOL 4-PHOSPHATE CYTIDYLYLTRANSFERASE, CHLOROPLASTIC"/>
    <property type="match status" value="1"/>
</dbReference>
<comment type="similarity">
    <text evidence="4">Belongs to the IspD/TarI cytidylyltransferase family. IspD subfamily.</text>
</comment>
<dbReference type="Proteomes" id="UP000724149">
    <property type="component" value="Unassembled WGS sequence"/>
</dbReference>
<dbReference type="EC" id="2.7.7.60" evidence="4"/>
<keyword evidence="3 4" id="KW-0414">Isoprene biosynthesis</keyword>
<comment type="catalytic activity">
    <reaction evidence="4">
        <text>2-C-methyl-D-erythritol 4-phosphate + CTP + H(+) = 4-CDP-2-C-methyl-D-erythritol + diphosphate</text>
        <dbReference type="Rhea" id="RHEA:13429"/>
        <dbReference type="ChEBI" id="CHEBI:15378"/>
        <dbReference type="ChEBI" id="CHEBI:33019"/>
        <dbReference type="ChEBI" id="CHEBI:37563"/>
        <dbReference type="ChEBI" id="CHEBI:57823"/>
        <dbReference type="ChEBI" id="CHEBI:58262"/>
        <dbReference type="EC" id="2.7.7.60"/>
    </reaction>
</comment>
<dbReference type="CDD" id="cd02516">
    <property type="entry name" value="CDP-ME_synthetase"/>
    <property type="match status" value="1"/>
</dbReference>
<feature type="site" description="Positions MEP for the nucleophilic attack" evidence="4">
    <location>
        <position position="211"/>
    </location>
</feature>
<protein>
    <recommendedName>
        <fullName evidence="4">2-C-methyl-D-erythritol 4-phosphate cytidylyltransferase</fullName>
        <ecNumber evidence="4">2.7.7.60</ecNumber>
    </recommendedName>
    <alternativeName>
        <fullName evidence="4">4-diphosphocytidyl-2C-methyl-D-erythritol synthase</fullName>
    </alternativeName>
    <alternativeName>
        <fullName evidence="4">MEP cytidylyltransferase</fullName>
        <shortName evidence="4">MCT</shortName>
    </alternativeName>
</protein>
<evidence type="ECO:0000256" key="1">
    <source>
        <dbReference type="ARBA" id="ARBA00022679"/>
    </source>
</evidence>
<dbReference type="InterPro" id="IPR001228">
    <property type="entry name" value="IspD"/>
</dbReference>
<dbReference type="NCBIfam" id="TIGR00453">
    <property type="entry name" value="ispD"/>
    <property type="match status" value="1"/>
</dbReference>
<dbReference type="InterPro" id="IPR050088">
    <property type="entry name" value="IspD/TarI_cytidylyltransf_bact"/>
</dbReference>
<evidence type="ECO:0000313" key="6">
    <source>
        <dbReference type="Proteomes" id="UP000724149"/>
    </source>
</evidence>
<gene>
    <name evidence="4 5" type="primary">ispD</name>
    <name evidence="5" type="ORF">H9X81_06620</name>
</gene>
<comment type="caution">
    <text evidence="5">The sequence shown here is derived from an EMBL/GenBank/DDBJ whole genome shotgun (WGS) entry which is preliminary data.</text>
</comment>
<evidence type="ECO:0000256" key="4">
    <source>
        <dbReference type="HAMAP-Rule" id="MF_00108"/>
    </source>
</evidence>
<dbReference type="GO" id="GO:0050518">
    <property type="term" value="F:2-C-methyl-D-erythritol 4-phosphate cytidylyltransferase activity"/>
    <property type="evidence" value="ECO:0007669"/>
    <property type="project" value="UniProtKB-EC"/>
</dbReference>
<evidence type="ECO:0000256" key="2">
    <source>
        <dbReference type="ARBA" id="ARBA00022695"/>
    </source>
</evidence>
<dbReference type="PANTHER" id="PTHR32125:SF4">
    <property type="entry name" value="2-C-METHYL-D-ERYTHRITOL 4-PHOSPHATE CYTIDYLYLTRANSFERASE, CHLOROPLASTIC"/>
    <property type="match status" value="1"/>
</dbReference>
<comment type="pathway">
    <text evidence="4">Isoprenoid biosynthesis; isopentenyl diphosphate biosynthesis via DXP pathway; isopentenyl diphosphate from 1-deoxy-D-xylulose 5-phosphate: step 2/6.</text>
</comment>
<dbReference type="HAMAP" id="MF_00108">
    <property type="entry name" value="IspD"/>
    <property type="match status" value="1"/>
</dbReference>
<dbReference type="RefSeq" id="WP_204720727.1">
    <property type="nucleotide sequence ID" value="NZ_JACSNR010000005.1"/>
</dbReference>
<dbReference type="SUPFAM" id="SSF53448">
    <property type="entry name" value="Nucleotide-diphospho-sugar transferases"/>
    <property type="match status" value="1"/>
</dbReference>
<feature type="site" description="Transition state stabilizer" evidence="4">
    <location>
        <position position="19"/>
    </location>
</feature>
<dbReference type="Gene3D" id="3.90.550.10">
    <property type="entry name" value="Spore Coat Polysaccharide Biosynthesis Protein SpsA, Chain A"/>
    <property type="match status" value="1"/>
</dbReference>
<keyword evidence="2 4" id="KW-0548">Nucleotidyltransferase</keyword>
<dbReference type="InterPro" id="IPR029044">
    <property type="entry name" value="Nucleotide-diphossugar_trans"/>
</dbReference>
<feature type="site" description="Transition state stabilizer" evidence="4">
    <location>
        <position position="25"/>
    </location>
</feature>
<organism evidence="5 6">
    <name type="scientific">Hydrogenoanaerobacterium saccharovorans</name>
    <dbReference type="NCBI Taxonomy" id="474960"/>
    <lineage>
        <taxon>Bacteria</taxon>
        <taxon>Bacillati</taxon>
        <taxon>Bacillota</taxon>
        <taxon>Clostridia</taxon>
        <taxon>Eubacteriales</taxon>
        <taxon>Oscillospiraceae</taxon>
        <taxon>Hydrogenoanaerobacterium</taxon>
    </lineage>
</organism>
<name>A0ABS2GMN8_9FIRM</name>
<proteinExistence type="inferred from homology"/>
<comment type="function">
    <text evidence="4">Catalyzes the formation of 4-diphosphocytidyl-2-C-methyl-D-erythritol from CTP and 2-C-methyl-D-erythritol 4-phosphate (MEP).</text>
</comment>